<dbReference type="PANTHER" id="PTHR12547">
    <property type="entry name" value="CCCH ZINC FINGER/TIS11-RELATED"/>
    <property type="match status" value="1"/>
</dbReference>
<reference evidence="8 9" key="1">
    <citation type="submission" date="2020-04" db="EMBL/GenBank/DDBJ databases">
        <title>Perkinsus olseni comparative genomics.</title>
        <authorList>
            <person name="Bogema D.R."/>
        </authorList>
    </citation>
    <scope>NUCLEOTIDE SEQUENCE [LARGE SCALE GENOMIC DNA]</scope>
    <source>
        <strain evidence="8">ATCC PRA-179</strain>
    </source>
</reference>
<evidence type="ECO:0000256" key="1">
    <source>
        <dbReference type="ARBA" id="ARBA00022723"/>
    </source>
</evidence>
<dbReference type="PROSITE" id="PS50103">
    <property type="entry name" value="ZF_C3H1"/>
    <property type="match status" value="1"/>
</dbReference>
<keyword evidence="4 5" id="KW-0862">Zinc</keyword>
<evidence type="ECO:0000256" key="4">
    <source>
        <dbReference type="ARBA" id="ARBA00022833"/>
    </source>
</evidence>
<organism evidence="8 9">
    <name type="scientific">Perkinsus olseni</name>
    <name type="common">Perkinsus atlanticus</name>
    <dbReference type="NCBI Taxonomy" id="32597"/>
    <lineage>
        <taxon>Eukaryota</taxon>
        <taxon>Sar</taxon>
        <taxon>Alveolata</taxon>
        <taxon>Perkinsozoa</taxon>
        <taxon>Perkinsea</taxon>
        <taxon>Perkinsida</taxon>
        <taxon>Perkinsidae</taxon>
        <taxon>Perkinsus</taxon>
    </lineage>
</organism>
<dbReference type="SMART" id="SM00356">
    <property type="entry name" value="ZnF_C3H1"/>
    <property type="match status" value="2"/>
</dbReference>
<dbReference type="EMBL" id="JABAHT010000514">
    <property type="protein sequence ID" value="KAF4654740.1"/>
    <property type="molecule type" value="Genomic_DNA"/>
</dbReference>
<name>A0A7J6L6D5_PEROL</name>
<evidence type="ECO:0000256" key="5">
    <source>
        <dbReference type="PROSITE-ProRule" id="PRU00723"/>
    </source>
</evidence>
<evidence type="ECO:0000313" key="9">
    <source>
        <dbReference type="Proteomes" id="UP000570595"/>
    </source>
</evidence>
<keyword evidence="2" id="KW-0677">Repeat</keyword>
<protein>
    <recommendedName>
        <fullName evidence="7">C3H1-type domain-containing protein</fullName>
    </recommendedName>
</protein>
<dbReference type="GO" id="GO:0003729">
    <property type="term" value="F:mRNA binding"/>
    <property type="evidence" value="ECO:0007669"/>
    <property type="project" value="InterPro"/>
</dbReference>
<dbReference type="OrthoDB" id="293532at2759"/>
<evidence type="ECO:0000313" key="8">
    <source>
        <dbReference type="EMBL" id="KAF4654740.1"/>
    </source>
</evidence>
<sequence length="294" mass="32050">MPFSSDSSRSVGEPHSFPENADGILPTPKGHQSSQFRPAPIVTDSVKVRRSTSSVSTIINTPSSTASTSYAVNTPLCFSASMPIDGTSSVPTTGLSRCSTWSVGYTDASPKYDSRLTPVSVPTIQLDSCLGEAVPTVEAPSVMTLSSSAIDSDGEVMNNFVNPEAPPPPVYLIKTKACRHFARGYCAFGDKCAFAHTAEELRVRPPNLCKTKLCDRGRNCRRPNCGYAHNKAELFHVENSADPKGSDDLNLSDYYQDLQYIEQLGVMYAAANRRVEWFNYLTTVVEMARVNNRT</sequence>
<evidence type="ECO:0000259" key="7">
    <source>
        <dbReference type="PROSITE" id="PS50103"/>
    </source>
</evidence>
<dbReference type="AlphaFoldDB" id="A0A7J6L6D5"/>
<gene>
    <name evidence="8" type="ORF">FOZ61_008069</name>
</gene>
<proteinExistence type="predicted"/>
<dbReference type="InterPro" id="IPR036855">
    <property type="entry name" value="Znf_CCCH_sf"/>
</dbReference>
<keyword evidence="1 5" id="KW-0479">Metal-binding</keyword>
<keyword evidence="3 5" id="KW-0863">Zinc-finger</keyword>
<evidence type="ECO:0000256" key="3">
    <source>
        <dbReference type="ARBA" id="ARBA00022771"/>
    </source>
</evidence>
<feature type="region of interest" description="Disordered" evidence="6">
    <location>
        <begin position="1"/>
        <end position="45"/>
    </location>
</feature>
<dbReference type="SUPFAM" id="SSF90229">
    <property type="entry name" value="CCCH zinc finger"/>
    <property type="match status" value="1"/>
</dbReference>
<comment type="caution">
    <text evidence="8">The sequence shown here is derived from an EMBL/GenBank/DDBJ whole genome shotgun (WGS) entry which is preliminary data.</text>
</comment>
<dbReference type="GO" id="GO:0008270">
    <property type="term" value="F:zinc ion binding"/>
    <property type="evidence" value="ECO:0007669"/>
    <property type="project" value="UniProtKB-KW"/>
</dbReference>
<accession>A0A7J6L6D5</accession>
<dbReference type="PANTHER" id="PTHR12547:SF18">
    <property type="entry name" value="PROTEIN TIS11"/>
    <property type="match status" value="1"/>
</dbReference>
<dbReference type="Gene3D" id="3.30.1370.210">
    <property type="match status" value="1"/>
</dbReference>
<feature type="zinc finger region" description="C3H1-type" evidence="5">
    <location>
        <begin position="172"/>
        <end position="199"/>
    </location>
</feature>
<dbReference type="InterPro" id="IPR045877">
    <property type="entry name" value="ZFP36-like"/>
</dbReference>
<dbReference type="Pfam" id="PF00642">
    <property type="entry name" value="zf-CCCH"/>
    <property type="match status" value="1"/>
</dbReference>
<feature type="domain" description="C3H1-type" evidence="7">
    <location>
        <begin position="172"/>
        <end position="199"/>
    </location>
</feature>
<evidence type="ECO:0000256" key="6">
    <source>
        <dbReference type="SAM" id="MobiDB-lite"/>
    </source>
</evidence>
<dbReference type="InterPro" id="IPR000571">
    <property type="entry name" value="Znf_CCCH"/>
</dbReference>
<evidence type="ECO:0000256" key="2">
    <source>
        <dbReference type="ARBA" id="ARBA00022737"/>
    </source>
</evidence>
<dbReference type="Proteomes" id="UP000570595">
    <property type="component" value="Unassembled WGS sequence"/>
</dbReference>
<feature type="compositionally biased region" description="Polar residues" evidence="6">
    <location>
        <begin position="1"/>
        <end position="10"/>
    </location>
</feature>